<organism evidence="1 2">
    <name type="scientific">Portunus trituberculatus</name>
    <name type="common">Swimming crab</name>
    <name type="synonym">Neptunus trituberculatus</name>
    <dbReference type="NCBI Taxonomy" id="210409"/>
    <lineage>
        <taxon>Eukaryota</taxon>
        <taxon>Metazoa</taxon>
        <taxon>Ecdysozoa</taxon>
        <taxon>Arthropoda</taxon>
        <taxon>Crustacea</taxon>
        <taxon>Multicrustacea</taxon>
        <taxon>Malacostraca</taxon>
        <taxon>Eumalacostraca</taxon>
        <taxon>Eucarida</taxon>
        <taxon>Decapoda</taxon>
        <taxon>Pleocyemata</taxon>
        <taxon>Brachyura</taxon>
        <taxon>Eubrachyura</taxon>
        <taxon>Portunoidea</taxon>
        <taxon>Portunidae</taxon>
        <taxon>Portuninae</taxon>
        <taxon>Portunus</taxon>
    </lineage>
</organism>
<comment type="caution">
    <text evidence="1">The sequence shown here is derived from an EMBL/GenBank/DDBJ whole genome shotgun (WGS) entry which is preliminary data.</text>
</comment>
<keyword evidence="2" id="KW-1185">Reference proteome</keyword>
<evidence type="ECO:0000313" key="2">
    <source>
        <dbReference type="Proteomes" id="UP000324222"/>
    </source>
</evidence>
<evidence type="ECO:0000313" key="1">
    <source>
        <dbReference type="EMBL" id="MPC08045.1"/>
    </source>
</evidence>
<dbReference type="AlphaFoldDB" id="A0A5B7CFJ7"/>
<dbReference type="EMBL" id="VSRR010000015">
    <property type="protein sequence ID" value="MPC08045.1"/>
    <property type="molecule type" value="Genomic_DNA"/>
</dbReference>
<proteinExistence type="predicted"/>
<protein>
    <submittedName>
        <fullName evidence="1">Uncharacterized protein</fullName>
    </submittedName>
</protein>
<dbReference type="Proteomes" id="UP000324222">
    <property type="component" value="Unassembled WGS sequence"/>
</dbReference>
<gene>
    <name evidence="1" type="ORF">E2C01_000616</name>
</gene>
<sequence length="64" mass="6867">MTSHKIRCGRDLAGGGDGGLFMQSRREGTACKGQHACQPPFLAQPHHISILRFPLIIKGGQGLL</sequence>
<reference evidence="1 2" key="1">
    <citation type="submission" date="2019-05" db="EMBL/GenBank/DDBJ databases">
        <title>Another draft genome of Portunus trituberculatus and its Hox gene families provides insights of decapod evolution.</title>
        <authorList>
            <person name="Jeong J.-H."/>
            <person name="Song I."/>
            <person name="Kim S."/>
            <person name="Choi T."/>
            <person name="Kim D."/>
            <person name="Ryu S."/>
            <person name="Kim W."/>
        </authorList>
    </citation>
    <scope>NUCLEOTIDE SEQUENCE [LARGE SCALE GENOMIC DNA]</scope>
    <source>
        <tissue evidence="1">Muscle</tissue>
    </source>
</reference>
<name>A0A5B7CFJ7_PORTR</name>
<accession>A0A5B7CFJ7</accession>